<dbReference type="SUPFAM" id="SSF53756">
    <property type="entry name" value="UDP-Glycosyltransferase/glycogen phosphorylase"/>
    <property type="match status" value="1"/>
</dbReference>
<dbReference type="Pfam" id="PF13692">
    <property type="entry name" value="Glyco_trans_1_4"/>
    <property type="match status" value="1"/>
</dbReference>
<sequence length="409" mass="45114">MAKILYLVHRLPYPPNKGDKVRSFHLLKHLAARHEVFLGTFVDDPDDLQYVETVRAFCADLCAQTLQPRMVKLKSARGLVTGEALSLPFYRNPALTHWIAQLAQAQAFDAIVVFSSPMAQYAQAVQDVQPQVPMLVDFVDVDSAKWTDYAQAHAWPMSWVYRREGRKLLEFERATAERAACSFFVTEKETALFQSLTPESPARLETLGNGVDADYFAPVPQRASPFPAGQTPLVFTGAMDYWPNAEAVIWFAKEVLPALLRQRPDLHFVVVGRSPSPAVQALAGPHISVTGTVPDVRPYLQHAAVIVAPLRLARGIQNKILEAMAMSRPVVAASTCVQAIDGVEGRDLLAATEPAEFVSQIEWLLQNPAAAGAMGAVGRSCVLAHYSWEARLSGIDFHLNRALQEVHRA</sequence>
<proteinExistence type="predicted"/>
<gene>
    <name evidence="1" type="ORF">PRZ01_13320</name>
</gene>
<dbReference type="CDD" id="cd03801">
    <property type="entry name" value="GT4_PimA-like"/>
    <property type="match status" value="1"/>
</dbReference>
<accession>A0ABT5KTA7</accession>
<reference evidence="1 2" key="1">
    <citation type="submission" date="2022-10" db="EMBL/GenBank/DDBJ databases">
        <title>paucibacter sp. hw8 Genome sequencing.</title>
        <authorList>
            <person name="Park S."/>
        </authorList>
    </citation>
    <scope>NUCLEOTIDE SEQUENCE [LARGE SCALE GENOMIC DNA]</scope>
    <source>
        <strain evidence="2">hw8</strain>
    </source>
</reference>
<dbReference type="InterPro" id="IPR017521">
    <property type="entry name" value="Sugar_tfrase_PEP-CTERM_Stp1"/>
</dbReference>
<dbReference type="PANTHER" id="PTHR12526:SF600">
    <property type="entry name" value="GLYCOSYL TRANSFERASE GROUP 1"/>
    <property type="match status" value="1"/>
</dbReference>
<dbReference type="PANTHER" id="PTHR12526">
    <property type="entry name" value="GLYCOSYLTRANSFERASE"/>
    <property type="match status" value="1"/>
</dbReference>
<dbReference type="Gene3D" id="3.40.50.2000">
    <property type="entry name" value="Glycogen Phosphorylase B"/>
    <property type="match status" value="2"/>
</dbReference>
<dbReference type="NCBIfam" id="TIGR03087">
    <property type="entry name" value="stp1"/>
    <property type="match status" value="1"/>
</dbReference>
<dbReference type="EMBL" id="JAQQXS010000011">
    <property type="protein sequence ID" value="MDC8786174.1"/>
    <property type="molecule type" value="Genomic_DNA"/>
</dbReference>
<evidence type="ECO:0000313" key="1">
    <source>
        <dbReference type="EMBL" id="MDC8786174.1"/>
    </source>
</evidence>
<keyword evidence="2" id="KW-1185">Reference proteome</keyword>
<dbReference type="RefSeq" id="WP_273597289.1">
    <property type="nucleotide sequence ID" value="NZ_JAQQXS010000011.1"/>
</dbReference>
<protein>
    <submittedName>
        <fullName evidence="1">TIGR03087 family PEP-CTERM/XrtA system glycosyltransferase</fullName>
    </submittedName>
</protein>
<dbReference type="Proteomes" id="UP001219862">
    <property type="component" value="Unassembled WGS sequence"/>
</dbReference>
<organism evidence="1 2">
    <name type="scientific">Roseateles koreensis</name>
    <dbReference type="NCBI Taxonomy" id="2987526"/>
    <lineage>
        <taxon>Bacteria</taxon>
        <taxon>Pseudomonadati</taxon>
        <taxon>Pseudomonadota</taxon>
        <taxon>Betaproteobacteria</taxon>
        <taxon>Burkholderiales</taxon>
        <taxon>Sphaerotilaceae</taxon>
        <taxon>Roseateles</taxon>
    </lineage>
</organism>
<name>A0ABT5KTA7_9BURK</name>
<comment type="caution">
    <text evidence="1">The sequence shown here is derived from an EMBL/GenBank/DDBJ whole genome shotgun (WGS) entry which is preliminary data.</text>
</comment>
<evidence type="ECO:0000313" key="2">
    <source>
        <dbReference type="Proteomes" id="UP001219862"/>
    </source>
</evidence>